<feature type="coiled-coil region" evidence="1">
    <location>
        <begin position="95"/>
        <end position="190"/>
    </location>
</feature>
<gene>
    <name evidence="2" type="ORF">KL86CLO1_10939</name>
</gene>
<dbReference type="AlphaFoldDB" id="A0A212JDW8"/>
<reference evidence="2" key="1">
    <citation type="submission" date="2016-04" db="EMBL/GenBank/DDBJ databases">
        <authorList>
            <person name="Evans L.H."/>
            <person name="Alamgir A."/>
            <person name="Owens N."/>
            <person name="Weber N.D."/>
            <person name="Virtaneva K."/>
            <person name="Barbian K."/>
            <person name="Babar A."/>
            <person name="Rosenke K."/>
        </authorList>
    </citation>
    <scope>NUCLEOTIDE SEQUENCE</scope>
    <source>
        <strain evidence="2">86</strain>
    </source>
</reference>
<proteinExistence type="predicted"/>
<protein>
    <submittedName>
        <fullName evidence="2">Uncharacterized protein</fullName>
    </submittedName>
</protein>
<accession>A0A212JDW8</accession>
<evidence type="ECO:0000256" key="1">
    <source>
        <dbReference type="SAM" id="Coils"/>
    </source>
</evidence>
<organism evidence="2">
    <name type="scientific">uncultured Eubacteriales bacterium</name>
    <dbReference type="NCBI Taxonomy" id="172733"/>
    <lineage>
        <taxon>Bacteria</taxon>
        <taxon>Bacillati</taxon>
        <taxon>Bacillota</taxon>
        <taxon>Clostridia</taxon>
        <taxon>Eubacteriales</taxon>
        <taxon>environmental samples</taxon>
    </lineage>
</organism>
<keyword evidence="1" id="KW-0175">Coiled coil</keyword>
<dbReference type="EMBL" id="FLUN01000001">
    <property type="protein sequence ID" value="SBV97653.1"/>
    <property type="molecule type" value="Genomic_DNA"/>
</dbReference>
<name>A0A212JDW8_9FIRM</name>
<sequence length="263" mass="29219">MSKSETPVLGGAMAELREQLDAEARFKKVLMGFDPQQVNGLLKSQKEFISQLQAELVQALQEAEVYRGEAEARSAAQSADLAQLRQTCEARGTRLEETQQKLDETTQEVETARTELQHEAEQLARLRESVELRHLERMRAQLIAATRESSESTVQLTAARQEIKQLKGRLDALSNEYESVSTALEEERARQQSSQLALDRALARVKARSHQLGVETAARLRETADLITASFSENEALLSRLEEPAAHLSCLPAQAADETVLPA</sequence>
<feature type="coiled-coil region" evidence="1">
    <location>
        <begin position="42"/>
        <end position="69"/>
    </location>
</feature>
<evidence type="ECO:0000313" key="2">
    <source>
        <dbReference type="EMBL" id="SBV97653.1"/>
    </source>
</evidence>